<dbReference type="Pfam" id="PF04389">
    <property type="entry name" value="Peptidase_M28"/>
    <property type="match status" value="1"/>
</dbReference>
<dbReference type="PANTHER" id="PTHR12147:SF56">
    <property type="entry name" value="AMINOPEPTIDASE YDR415C-RELATED"/>
    <property type="match status" value="1"/>
</dbReference>
<keyword evidence="3" id="KW-0031">Aminopeptidase</keyword>
<dbReference type="HOGENOM" id="CLU_025866_0_0_1"/>
<dbReference type="AlphaFoldDB" id="A0A0A1T8D6"/>
<name>A0A0A1T8D6_9HYPO</name>
<feature type="signal peptide" evidence="14">
    <location>
        <begin position="1"/>
        <end position="18"/>
    </location>
</feature>
<keyword evidence="11" id="KW-0325">Glycoprotein</keyword>
<dbReference type="SUPFAM" id="SSF53187">
    <property type="entry name" value="Zn-dependent exopeptidases"/>
    <property type="match status" value="1"/>
</dbReference>
<accession>A0A0A1T8D6</accession>
<gene>
    <name evidence="16" type="ORF">VHEMI02507</name>
</gene>
<dbReference type="OrthoDB" id="2214at2759"/>
<evidence type="ECO:0000256" key="1">
    <source>
        <dbReference type="ARBA" id="ARBA00001947"/>
    </source>
</evidence>
<keyword evidence="9" id="KW-0865">Zymogen</keyword>
<evidence type="ECO:0000256" key="13">
    <source>
        <dbReference type="ARBA" id="ARBA00043962"/>
    </source>
</evidence>
<dbReference type="EC" id="3.4.-.-" evidence="14"/>
<comment type="subunit">
    <text evidence="2">Monomer.</text>
</comment>
<evidence type="ECO:0000256" key="8">
    <source>
        <dbReference type="ARBA" id="ARBA00022833"/>
    </source>
</evidence>
<organism evidence="16 17">
    <name type="scientific">[Torrubiella] hemipterigena</name>
    <dbReference type="NCBI Taxonomy" id="1531966"/>
    <lineage>
        <taxon>Eukaryota</taxon>
        <taxon>Fungi</taxon>
        <taxon>Dikarya</taxon>
        <taxon>Ascomycota</taxon>
        <taxon>Pezizomycotina</taxon>
        <taxon>Sordariomycetes</taxon>
        <taxon>Hypocreomycetidae</taxon>
        <taxon>Hypocreales</taxon>
        <taxon>Clavicipitaceae</taxon>
        <taxon>Clavicipitaceae incertae sedis</taxon>
        <taxon>'Torrubiella' clade</taxon>
    </lineage>
</organism>
<evidence type="ECO:0000256" key="6">
    <source>
        <dbReference type="ARBA" id="ARBA00022729"/>
    </source>
</evidence>
<dbReference type="GO" id="GO:0008235">
    <property type="term" value="F:metalloexopeptidase activity"/>
    <property type="evidence" value="ECO:0007669"/>
    <property type="project" value="InterPro"/>
</dbReference>
<evidence type="ECO:0000256" key="14">
    <source>
        <dbReference type="RuleBase" id="RU361240"/>
    </source>
</evidence>
<keyword evidence="10" id="KW-1015">Disulfide bond</keyword>
<proteinExistence type="inferred from homology"/>
<evidence type="ECO:0000259" key="15">
    <source>
        <dbReference type="Pfam" id="PF04389"/>
    </source>
</evidence>
<evidence type="ECO:0000256" key="10">
    <source>
        <dbReference type="ARBA" id="ARBA00023157"/>
    </source>
</evidence>
<comment type="function">
    <text evidence="12">Extracellular aminopeptidase that allows assimilation of proteinaceous substrates.</text>
</comment>
<evidence type="ECO:0000256" key="3">
    <source>
        <dbReference type="ARBA" id="ARBA00022438"/>
    </source>
</evidence>
<evidence type="ECO:0000313" key="16">
    <source>
        <dbReference type="EMBL" id="CEJ82445.1"/>
    </source>
</evidence>
<dbReference type="InterPro" id="IPR007484">
    <property type="entry name" value="Peptidase_M28"/>
</dbReference>
<evidence type="ECO:0000256" key="2">
    <source>
        <dbReference type="ARBA" id="ARBA00011245"/>
    </source>
</evidence>
<evidence type="ECO:0000313" key="17">
    <source>
        <dbReference type="Proteomes" id="UP000039046"/>
    </source>
</evidence>
<dbReference type="STRING" id="1531966.A0A0A1T8D6"/>
<dbReference type="InterPro" id="IPR045175">
    <property type="entry name" value="M28_fam"/>
</dbReference>
<keyword evidence="4 14" id="KW-0645">Protease</keyword>
<comment type="cofactor">
    <cofactor evidence="1">
        <name>Zn(2+)</name>
        <dbReference type="ChEBI" id="CHEBI:29105"/>
    </cofactor>
</comment>
<keyword evidence="6 14" id="KW-0732">Signal</keyword>
<dbReference type="GO" id="GO:0006508">
    <property type="term" value="P:proteolysis"/>
    <property type="evidence" value="ECO:0007669"/>
    <property type="project" value="UniProtKB-KW"/>
</dbReference>
<evidence type="ECO:0000256" key="7">
    <source>
        <dbReference type="ARBA" id="ARBA00022801"/>
    </source>
</evidence>
<keyword evidence="8 14" id="KW-0862">Zinc</keyword>
<dbReference type="GO" id="GO:0046872">
    <property type="term" value="F:metal ion binding"/>
    <property type="evidence" value="ECO:0007669"/>
    <property type="project" value="UniProtKB-KW"/>
</dbReference>
<dbReference type="GO" id="GO:0004177">
    <property type="term" value="F:aminopeptidase activity"/>
    <property type="evidence" value="ECO:0007669"/>
    <property type="project" value="UniProtKB-KW"/>
</dbReference>
<reference evidence="16 17" key="1">
    <citation type="journal article" date="2015" name="Genome Announc.">
        <title>Draft Genome Sequence and Gene Annotation of the Entomopathogenic Fungus Verticillium hemipterigenum.</title>
        <authorList>
            <person name="Horn F."/>
            <person name="Habel A."/>
            <person name="Scharf D.H."/>
            <person name="Dworschak J."/>
            <person name="Brakhage A.A."/>
            <person name="Guthke R."/>
            <person name="Hertweck C."/>
            <person name="Linde J."/>
        </authorList>
    </citation>
    <scope>NUCLEOTIDE SEQUENCE [LARGE SCALE GENOMIC DNA]</scope>
</reference>
<dbReference type="Gene3D" id="3.40.630.10">
    <property type="entry name" value="Zn peptidases"/>
    <property type="match status" value="1"/>
</dbReference>
<protein>
    <recommendedName>
        <fullName evidence="14">Peptide hydrolase</fullName>
        <ecNumber evidence="14">3.4.-.-</ecNumber>
    </recommendedName>
</protein>
<keyword evidence="5 14" id="KW-0479">Metal-binding</keyword>
<dbReference type="EMBL" id="CDHN01000001">
    <property type="protein sequence ID" value="CEJ82445.1"/>
    <property type="molecule type" value="Genomic_DNA"/>
</dbReference>
<keyword evidence="7 14" id="KW-0378">Hydrolase</keyword>
<evidence type="ECO:0000256" key="12">
    <source>
        <dbReference type="ARBA" id="ARBA00043843"/>
    </source>
</evidence>
<sequence>MHGAYIVPMLVLAGRAYAASLDHLMPAMNATRLIKSSEEDPGEWIHQDDLFERFTSKGLGFIDITDIEDPEVMAILNGEVPFETASAQTYPDKMLHVGEAKKLVDAITMDGPKGWIRDLSHFHTRDSRGKQAVAAADYIFEATKKAAAPNSNIKVQQVKHRWNQPSTIAILPGENPEMVILGAHFDSTAGGADARAPGADDNASGCAVVLEALRIAAAQGWKPKNTIEFHFYAAEEVGLLGAKDIFKEYKAQKKTVIGFLNQDMVGWQPSKTPAVMTDHASGALVEYITKVITEYTGKAPNRSKCGYACSDHAPATANGFPAVWVFEDVWDKKTPHYHSAKDTIDTVQWDAVTKHVKFAVGFMVEASHIPKSN</sequence>
<feature type="domain" description="Peptidase M28" evidence="15">
    <location>
        <begin position="167"/>
        <end position="359"/>
    </location>
</feature>
<dbReference type="PANTHER" id="PTHR12147">
    <property type="entry name" value="METALLOPEPTIDASE M28 FAMILY MEMBER"/>
    <property type="match status" value="1"/>
</dbReference>
<evidence type="ECO:0000256" key="11">
    <source>
        <dbReference type="ARBA" id="ARBA00023180"/>
    </source>
</evidence>
<dbReference type="Proteomes" id="UP000039046">
    <property type="component" value="Unassembled WGS sequence"/>
</dbReference>
<evidence type="ECO:0000256" key="9">
    <source>
        <dbReference type="ARBA" id="ARBA00023145"/>
    </source>
</evidence>
<keyword evidence="17" id="KW-1185">Reference proteome</keyword>
<comment type="similarity">
    <text evidence="13">Belongs to the peptidase M28 family. M28E subfamily.</text>
</comment>
<evidence type="ECO:0000256" key="4">
    <source>
        <dbReference type="ARBA" id="ARBA00022670"/>
    </source>
</evidence>
<evidence type="ECO:0000256" key="5">
    <source>
        <dbReference type="ARBA" id="ARBA00022723"/>
    </source>
</evidence>
<feature type="chain" id="PRO_5005108681" description="Peptide hydrolase" evidence="14">
    <location>
        <begin position="19"/>
        <end position="373"/>
    </location>
</feature>